<comment type="cofactor">
    <cofactor evidence="1">
        <name>pyridoxal 5'-phosphate</name>
        <dbReference type="ChEBI" id="CHEBI:597326"/>
    </cofactor>
</comment>
<evidence type="ECO:0000256" key="1">
    <source>
        <dbReference type="ARBA" id="ARBA00001933"/>
    </source>
</evidence>
<dbReference type="GO" id="GO:0031071">
    <property type="term" value="F:cysteine desulfurase activity"/>
    <property type="evidence" value="ECO:0007669"/>
    <property type="project" value="UniProtKB-EC"/>
</dbReference>
<accession>A0A0F8XK27</accession>
<protein>
    <recommendedName>
        <fullName evidence="3">cysteine desulfurase</fullName>
        <ecNumber evidence="3">2.8.1.7</ecNumber>
    </recommendedName>
</protein>
<evidence type="ECO:0000313" key="8">
    <source>
        <dbReference type="EMBL" id="KKK69278.1"/>
    </source>
</evidence>
<dbReference type="InterPro" id="IPR000192">
    <property type="entry name" value="Aminotrans_V_dom"/>
</dbReference>
<dbReference type="EMBL" id="LAZR01058727">
    <property type="protein sequence ID" value="KKK69278.1"/>
    <property type="molecule type" value="Genomic_DNA"/>
</dbReference>
<organism evidence="8">
    <name type="scientific">marine sediment metagenome</name>
    <dbReference type="NCBI Taxonomy" id="412755"/>
    <lineage>
        <taxon>unclassified sequences</taxon>
        <taxon>metagenomes</taxon>
        <taxon>ecological metagenomes</taxon>
    </lineage>
</organism>
<evidence type="ECO:0000256" key="2">
    <source>
        <dbReference type="ARBA" id="ARBA00010447"/>
    </source>
</evidence>
<comment type="caution">
    <text evidence="8">The sequence shown here is derived from an EMBL/GenBank/DDBJ whole genome shotgun (WGS) entry which is preliminary data.</text>
</comment>
<comment type="catalytic activity">
    <reaction evidence="6">
        <text>(sulfur carrier)-H + L-cysteine = (sulfur carrier)-SH + L-alanine</text>
        <dbReference type="Rhea" id="RHEA:43892"/>
        <dbReference type="Rhea" id="RHEA-COMP:14737"/>
        <dbReference type="Rhea" id="RHEA-COMP:14739"/>
        <dbReference type="ChEBI" id="CHEBI:29917"/>
        <dbReference type="ChEBI" id="CHEBI:35235"/>
        <dbReference type="ChEBI" id="CHEBI:57972"/>
        <dbReference type="ChEBI" id="CHEBI:64428"/>
        <dbReference type="EC" id="2.8.1.7"/>
    </reaction>
</comment>
<comment type="similarity">
    <text evidence="2">Belongs to the class-V pyridoxal-phosphate-dependent aminotransferase family. Csd subfamily.</text>
</comment>
<feature type="domain" description="Aminotransferase class V" evidence="7">
    <location>
        <begin position="36"/>
        <end position="319"/>
    </location>
</feature>
<gene>
    <name evidence="8" type="ORF">LCGC14_2935650</name>
</gene>
<evidence type="ECO:0000259" key="7">
    <source>
        <dbReference type="Pfam" id="PF00266"/>
    </source>
</evidence>
<dbReference type="PANTHER" id="PTHR43586:SF8">
    <property type="entry name" value="CYSTEINE DESULFURASE 1, CHLOROPLASTIC"/>
    <property type="match status" value="1"/>
</dbReference>
<dbReference type="EC" id="2.8.1.7" evidence="3"/>
<proteinExistence type="inferred from homology"/>
<dbReference type="GO" id="GO:0006534">
    <property type="term" value="P:cysteine metabolic process"/>
    <property type="evidence" value="ECO:0007669"/>
    <property type="project" value="InterPro"/>
</dbReference>
<dbReference type="GO" id="GO:0030170">
    <property type="term" value="F:pyridoxal phosphate binding"/>
    <property type="evidence" value="ECO:0007669"/>
    <property type="project" value="InterPro"/>
</dbReference>
<dbReference type="CDD" id="cd06453">
    <property type="entry name" value="SufS_like"/>
    <property type="match status" value="1"/>
</dbReference>
<dbReference type="Pfam" id="PF00266">
    <property type="entry name" value="Aminotran_5"/>
    <property type="match status" value="1"/>
</dbReference>
<dbReference type="InterPro" id="IPR010970">
    <property type="entry name" value="Cys_dSase_SufS"/>
</dbReference>
<feature type="non-terminal residue" evidence="8">
    <location>
        <position position="320"/>
    </location>
</feature>
<dbReference type="PROSITE" id="PS00595">
    <property type="entry name" value="AA_TRANSFER_CLASS_5"/>
    <property type="match status" value="1"/>
</dbReference>
<dbReference type="InterPro" id="IPR015422">
    <property type="entry name" value="PyrdxlP-dep_Trfase_small"/>
</dbReference>
<dbReference type="SUPFAM" id="SSF53383">
    <property type="entry name" value="PLP-dependent transferases"/>
    <property type="match status" value="1"/>
</dbReference>
<keyword evidence="4" id="KW-0808">Transferase</keyword>
<dbReference type="AlphaFoldDB" id="A0A0F8XK27"/>
<dbReference type="InterPro" id="IPR020578">
    <property type="entry name" value="Aminotrans_V_PyrdxlP_BS"/>
</dbReference>
<name>A0A0F8XK27_9ZZZZ</name>
<dbReference type="InterPro" id="IPR015421">
    <property type="entry name" value="PyrdxlP-dep_Trfase_major"/>
</dbReference>
<sequence length="320" mass="35265">MSNQNVSEKPTGALDVARIREDFPILARKVYGKPLVYLDNAATSQKPRQVIEALVRYYEQYNANIHRAIHCLGEEATAAYEEARAKAARFINAPSPECIVFTRNTTEAINLVAYTWGRANVGPQSEILLTQLEHHSNLIPWQRLTAEKGASLRYIGLTEQQTLELDGLENLMDSRTRILAVTHVSNAVGTINPVDRLVAEAHRNGTVVLVDGAQSAPHMPVDVQAMDCDFFAFSGHKMLGPTGVGVLYARPQLLEEMEPFLGGGEMIKRVTLEEATWNDVPWKFEAGTPNIADVIGLGAAIDYLSGLGMENVRAHEMEIS</sequence>
<evidence type="ECO:0000256" key="5">
    <source>
        <dbReference type="ARBA" id="ARBA00022898"/>
    </source>
</evidence>
<evidence type="ECO:0000256" key="4">
    <source>
        <dbReference type="ARBA" id="ARBA00022679"/>
    </source>
</evidence>
<evidence type="ECO:0000256" key="6">
    <source>
        <dbReference type="ARBA" id="ARBA00050776"/>
    </source>
</evidence>
<reference evidence="8" key="1">
    <citation type="journal article" date="2015" name="Nature">
        <title>Complex archaea that bridge the gap between prokaryotes and eukaryotes.</title>
        <authorList>
            <person name="Spang A."/>
            <person name="Saw J.H."/>
            <person name="Jorgensen S.L."/>
            <person name="Zaremba-Niedzwiedzka K."/>
            <person name="Martijn J."/>
            <person name="Lind A.E."/>
            <person name="van Eijk R."/>
            <person name="Schleper C."/>
            <person name="Guy L."/>
            <person name="Ettema T.J."/>
        </authorList>
    </citation>
    <scope>NUCLEOTIDE SEQUENCE</scope>
</reference>
<dbReference type="InterPro" id="IPR015424">
    <property type="entry name" value="PyrdxlP-dep_Trfase"/>
</dbReference>
<dbReference type="PANTHER" id="PTHR43586">
    <property type="entry name" value="CYSTEINE DESULFURASE"/>
    <property type="match status" value="1"/>
</dbReference>
<keyword evidence="5" id="KW-0663">Pyridoxal phosphate</keyword>
<dbReference type="Gene3D" id="3.90.1150.10">
    <property type="entry name" value="Aspartate Aminotransferase, domain 1"/>
    <property type="match status" value="1"/>
</dbReference>
<dbReference type="Gene3D" id="3.40.640.10">
    <property type="entry name" value="Type I PLP-dependent aspartate aminotransferase-like (Major domain)"/>
    <property type="match status" value="1"/>
</dbReference>
<evidence type="ECO:0000256" key="3">
    <source>
        <dbReference type="ARBA" id="ARBA00012239"/>
    </source>
</evidence>